<accession>A0A3N4RTS1</accession>
<organism evidence="3 4">
    <name type="scientific">Kitasatospora cineracea</name>
    <dbReference type="NCBI Taxonomy" id="88074"/>
    <lineage>
        <taxon>Bacteria</taxon>
        <taxon>Bacillati</taxon>
        <taxon>Actinomycetota</taxon>
        <taxon>Actinomycetes</taxon>
        <taxon>Kitasatosporales</taxon>
        <taxon>Streptomycetaceae</taxon>
        <taxon>Kitasatospora</taxon>
    </lineage>
</organism>
<dbReference type="EMBL" id="RKQG01000001">
    <property type="protein sequence ID" value="RPE34371.1"/>
    <property type="molecule type" value="Genomic_DNA"/>
</dbReference>
<evidence type="ECO:0000313" key="4">
    <source>
        <dbReference type="Proteomes" id="UP000266906"/>
    </source>
</evidence>
<proteinExistence type="predicted"/>
<protein>
    <recommendedName>
        <fullName evidence="5">PknH-like protein</fullName>
    </recommendedName>
</protein>
<name>A0A3N4RTS1_9ACTN</name>
<evidence type="ECO:0000256" key="1">
    <source>
        <dbReference type="SAM" id="MobiDB-lite"/>
    </source>
</evidence>
<evidence type="ECO:0000256" key="2">
    <source>
        <dbReference type="SAM" id="SignalP"/>
    </source>
</evidence>
<sequence length="255" mass="25429">MRPLPALAAPTALALALAAAGCTGAPRPPSTDAAVTAAAASAGSPAGPEYDAVAVRALAVTDADLAPGWHVTLMQPGRNDISSPPQTADAPACQPVLDALTPSKGAAGPLAETDLEIARAGDTPASLYTAVLAFRPGRAAAVHSGLDRVLDRCRAFTSTAGRHLLTRLDTPTPGGADAATAFTLTNETGGTTIVQRALVTRTGDLLAVFTTLDATGHPAPEPDRDVVAAQLARFGRNGKRPGPPEGAPAGGSVSS</sequence>
<feature type="signal peptide" evidence="2">
    <location>
        <begin position="1"/>
        <end position="24"/>
    </location>
</feature>
<evidence type="ECO:0008006" key="5">
    <source>
        <dbReference type="Google" id="ProtNLM"/>
    </source>
</evidence>
<gene>
    <name evidence="3" type="ORF">EDD38_2686</name>
</gene>
<dbReference type="PROSITE" id="PS51257">
    <property type="entry name" value="PROKAR_LIPOPROTEIN"/>
    <property type="match status" value="1"/>
</dbReference>
<evidence type="ECO:0000313" key="3">
    <source>
        <dbReference type="EMBL" id="RPE34371.1"/>
    </source>
</evidence>
<reference evidence="3 4" key="1">
    <citation type="submission" date="2018-11" db="EMBL/GenBank/DDBJ databases">
        <title>Sequencing the genomes of 1000 actinobacteria strains.</title>
        <authorList>
            <person name="Klenk H.-P."/>
        </authorList>
    </citation>
    <scope>NUCLEOTIDE SEQUENCE [LARGE SCALE GENOMIC DNA]</scope>
    <source>
        <strain evidence="3 4">DSM 44781</strain>
    </source>
</reference>
<feature type="region of interest" description="Disordered" evidence="1">
    <location>
        <begin position="233"/>
        <end position="255"/>
    </location>
</feature>
<keyword evidence="2" id="KW-0732">Signal</keyword>
<dbReference type="Proteomes" id="UP000266906">
    <property type="component" value="Unassembled WGS sequence"/>
</dbReference>
<keyword evidence="4" id="KW-1185">Reference proteome</keyword>
<dbReference type="RefSeq" id="WP_123818245.1">
    <property type="nucleotide sequence ID" value="NZ_JBEYIY010000020.1"/>
</dbReference>
<comment type="caution">
    <text evidence="3">The sequence shown here is derived from an EMBL/GenBank/DDBJ whole genome shotgun (WGS) entry which is preliminary data.</text>
</comment>
<feature type="chain" id="PRO_5039478983" description="PknH-like protein" evidence="2">
    <location>
        <begin position="25"/>
        <end position="255"/>
    </location>
</feature>
<dbReference type="AlphaFoldDB" id="A0A3N4RTS1"/>